<evidence type="ECO:0000313" key="2">
    <source>
        <dbReference type="EMBL" id="EJT45922.1"/>
    </source>
</evidence>
<dbReference type="Proteomes" id="UP000002748">
    <property type="component" value="Unassembled WGS sequence"/>
</dbReference>
<evidence type="ECO:0000256" key="1">
    <source>
        <dbReference type="SAM" id="MobiDB-lite"/>
    </source>
</evidence>
<dbReference type="VEuPathDB" id="FungiDB:A1Q1_05594"/>
<name>J6ET39_TRIAS</name>
<sequence>MTEADKGKMLLSVPSLLDTPDPSASASPHTPPPRSRPALDTTKPHLNFTGSSLPADYVFNIDLPPDAHPPDVQAYLYCVGSASPSTKGTGWKLGVEAGACLLRFFVPTPSPPAMQAAPHFPWLYGLTYAQTDQISFTLRRDVNPHVAEPDPDLIIHHCLILPIQTNARVPLPEGMIEAGHEQWIEMIAWLYANHPAMLRLNAFDRPNGRWPTDDGLRRYRDGLMWMSAPEYGGDPRVGEAMYLIDEYNENDYEPAL</sequence>
<organism evidence="2 3">
    <name type="scientific">Trichosporon asahii var. asahii (strain ATCC 90039 / CBS 2479 / JCM 2466 / KCTC 7840 / NBRC 103889/ NCYC 2677 / UAMH 7654)</name>
    <name type="common">Yeast</name>
    <dbReference type="NCBI Taxonomy" id="1186058"/>
    <lineage>
        <taxon>Eukaryota</taxon>
        <taxon>Fungi</taxon>
        <taxon>Dikarya</taxon>
        <taxon>Basidiomycota</taxon>
        <taxon>Agaricomycotina</taxon>
        <taxon>Tremellomycetes</taxon>
        <taxon>Trichosporonales</taxon>
        <taxon>Trichosporonaceae</taxon>
        <taxon>Trichosporon</taxon>
    </lineage>
</organism>
<dbReference type="EMBL" id="ALBS01000317">
    <property type="protein sequence ID" value="EJT45922.1"/>
    <property type="molecule type" value="Genomic_DNA"/>
</dbReference>
<protein>
    <submittedName>
        <fullName evidence="2">Uncharacterized protein</fullName>
    </submittedName>
</protein>
<dbReference type="AlphaFoldDB" id="J6ET39"/>
<feature type="region of interest" description="Disordered" evidence="1">
    <location>
        <begin position="1"/>
        <end position="45"/>
    </location>
</feature>
<evidence type="ECO:0000313" key="3">
    <source>
        <dbReference type="Proteomes" id="UP000002748"/>
    </source>
</evidence>
<reference evidence="2 3" key="1">
    <citation type="journal article" date="2012" name="Eukaryot. Cell">
        <title>Draft genome sequence of CBS 2479, the standard type strain of Trichosporon asahii.</title>
        <authorList>
            <person name="Yang R.Y."/>
            <person name="Li H.T."/>
            <person name="Zhu H."/>
            <person name="Zhou G.P."/>
            <person name="Wang M."/>
            <person name="Wang L."/>
        </authorList>
    </citation>
    <scope>NUCLEOTIDE SEQUENCE [LARGE SCALE GENOMIC DNA]</scope>
    <source>
        <strain evidence="3">ATCC 90039 / CBS 2479 / JCM 2466 / KCTC 7840 / NCYC 2677 / UAMH 7654</strain>
    </source>
</reference>
<comment type="caution">
    <text evidence="2">The sequence shown here is derived from an EMBL/GenBank/DDBJ whole genome shotgun (WGS) entry which is preliminary data.</text>
</comment>
<proteinExistence type="predicted"/>
<dbReference type="HOGENOM" id="CLU_095068_0_0_1"/>
<accession>J6ET39</accession>
<gene>
    <name evidence="2" type="ORF">A1Q1_05594</name>
</gene>
<dbReference type="KEGG" id="tasa:A1Q1_05594"/>
<feature type="compositionally biased region" description="Low complexity" evidence="1">
    <location>
        <begin position="18"/>
        <end position="28"/>
    </location>
</feature>
<dbReference type="RefSeq" id="XP_014176278.1">
    <property type="nucleotide sequence ID" value="XM_014320803.1"/>
</dbReference>
<dbReference type="GeneID" id="25989106"/>